<feature type="transmembrane region" description="Helical" evidence="2">
    <location>
        <begin position="21"/>
        <end position="44"/>
    </location>
</feature>
<feature type="transmembrane region" description="Helical" evidence="2">
    <location>
        <begin position="103"/>
        <end position="123"/>
    </location>
</feature>
<evidence type="ECO:0000313" key="4">
    <source>
        <dbReference type="Proteomes" id="UP001595816"/>
    </source>
</evidence>
<keyword evidence="2" id="KW-0812">Transmembrane</keyword>
<dbReference type="EMBL" id="JBHSAY010000015">
    <property type="protein sequence ID" value="MFC4134225.1"/>
    <property type="molecule type" value="Genomic_DNA"/>
</dbReference>
<proteinExistence type="predicted"/>
<keyword evidence="2" id="KW-0472">Membrane</keyword>
<name>A0ABV8LVD9_9ACTN</name>
<comment type="caution">
    <text evidence="3">The sequence shown here is derived from an EMBL/GenBank/DDBJ whole genome shotgun (WGS) entry which is preliminary data.</text>
</comment>
<protein>
    <submittedName>
        <fullName evidence="3">DUF2567 domain-containing protein</fullName>
    </submittedName>
</protein>
<keyword evidence="4" id="KW-1185">Reference proteome</keyword>
<evidence type="ECO:0000256" key="2">
    <source>
        <dbReference type="SAM" id="Phobius"/>
    </source>
</evidence>
<accession>A0ABV8LVD9</accession>
<sequence>MVDESEYAWVPEPAPEPRRPVLVLLQSLAVLLAGVLGFPLGLLWQQLAPNVPVLIVQDGAVYNDPQPEQFMSGDGWFAVLGFSFGVVLAVVTWILFRRLRGPLLIVLLAVAGTVAAVIAWKFGRQLGLDAYLKELHSAPAGTELGKPNDLRVQLLRWWPPAVEGVLLLPALGSTLTVTLLAAWSRWPSLRAPRSTGTPEAAPGIGPEEAGGPAFS</sequence>
<dbReference type="Proteomes" id="UP001595816">
    <property type="component" value="Unassembled WGS sequence"/>
</dbReference>
<reference evidence="4" key="1">
    <citation type="journal article" date="2019" name="Int. J. Syst. Evol. Microbiol.">
        <title>The Global Catalogue of Microorganisms (GCM) 10K type strain sequencing project: providing services to taxonomists for standard genome sequencing and annotation.</title>
        <authorList>
            <consortium name="The Broad Institute Genomics Platform"/>
            <consortium name="The Broad Institute Genome Sequencing Center for Infectious Disease"/>
            <person name="Wu L."/>
            <person name="Ma J."/>
        </authorList>
    </citation>
    <scope>NUCLEOTIDE SEQUENCE [LARGE SCALE GENOMIC DNA]</scope>
    <source>
        <strain evidence="4">CGMCC 4.7289</strain>
    </source>
</reference>
<evidence type="ECO:0000313" key="3">
    <source>
        <dbReference type="EMBL" id="MFC4134225.1"/>
    </source>
</evidence>
<keyword evidence="2" id="KW-1133">Transmembrane helix</keyword>
<gene>
    <name evidence="3" type="ORF">ACFOZ4_26745</name>
</gene>
<feature type="region of interest" description="Disordered" evidence="1">
    <location>
        <begin position="191"/>
        <end position="215"/>
    </location>
</feature>
<feature type="compositionally biased region" description="Low complexity" evidence="1">
    <location>
        <begin position="198"/>
        <end position="215"/>
    </location>
</feature>
<feature type="transmembrane region" description="Helical" evidence="2">
    <location>
        <begin position="75"/>
        <end position="96"/>
    </location>
</feature>
<evidence type="ECO:0000256" key="1">
    <source>
        <dbReference type="SAM" id="MobiDB-lite"/>
    </source>
</evidence>
<organism evidence="3 4">
    <name type="scientific">Hamadaea flava</name>
    <dbReference type="NCBI Taxonomy" id="1742688"/>
    <lineage>
        <taxon>Bacteria</taxon>
        <taxon>Bacillati</taxon>
        <taxon>Actinomycetota</taxon>
        <taxon>Actinomycetes</taxon>
        <taxon>Micromonosporales</taxon>
        <taxon>Micromonosporaceae</taxon>
        <taxon>Hamadaea</taxon>
    </lineage>
</organism>
<feature type="transmembrane region" description="Helical" evidence="2">
    <location>
        <begin position="164"/>
        <end position="183"/>
    </location>
</feature>
<dbReference type="RefSeq" id="WP_253761595.1">
    <property type="nucleotide sequence ID" value="NZ_JAMZDZ010000001.1"/>
</dbReference>